<dbReference type="SUPFAM" id="SSF53335">
    <property type="entry name" value="S-adenosyl-L-methionine-dependent methyltransferases"/>
    <property type="match status" value="1"/>
</dbReference>
<gene>
    <name evidence="2" type="ORF">VMCG_09092</name>
</gene>
<dbReference type="Gene3D" id="3.40.50.150">
    <property type="entry name" value="Vaccinia Virus protein VP39"/>
    <property type="match status" value="1"/>
</dbReference>
<dbReference type="STRING" id="356882.A0A423VP45"/>
<proteinExistence type="predicted"/>
<dbReference type="EMBL" id="LKEA01000048">
    <property type="protein sequence ID" value="ROV92797.1"/>
    <property type="molecule type" value="Genomic_DNA"/>
</dbReference>
<sequence length="167" mass="19062">MHAIPGQSPRPSWLSTAKRKHTRDRHQRTIVAAVTKHKWPVTTAVISAQNLDFPGNKFTHSFTVFAFHCLGDLDTTAKQVYRTLKTGRTAAVSISIPMPHVDALHHAHWRTRGRDGPMPTVLPLEAFQEADLRRALEICTSCYIRVFKHLMHRSSYKLHEHDANLEQ</sequence>
<organism evidence="2 3">
    <name type="scientific">Cytospora schulzeri</name>
    <dbReference type="NCBI Taxonomy" id="448051"/>
    <lineage>
        <taxon>Eukaryota</taxon>
        <taxon>Fungi</taxon>
        <taxon>Dikarya</taxon>
        <taxon>Ascomycota</taxon>
        <taxon>Pezizomycotina</taxon>
        <taxon>Sordariomycetes</taxon>
        <taxon>Sordariomycetidae</taxon>
        <taxon>Diaporthales</taxon>
        <taxon>Cytosporaceae</taxon>
        <taxon>Cytospora</taxon>
    </lineage>
</organism>
<feature type="region of interest" description="Disordered" evidence="1">
    <location>
        <begin position="1"/>
        <end position="25"/>
    </location>
</feature>
<dbReference type="Proteomes" id="UP000283895">
    <property type="component" value="Unassembled WGS sequence"/>
</dbReference>
<reference evidence="2 3" key="1">
    <citation type="submission" date="2015-09" db="EMBL/GenBank/DDBJ databases">
        <title>Host preference determinants of Valsa canker pathogens revealed by comparative genomics.</title>
        <authorList>
            <person name="Yin Z."/>
            <person name="Huang L."/>
        </authorList>
    </citation>
    <scope>NUCLEOTIDE SEQUENCE [LARGE SCALE GENOMIC DNA]</scope>
    <source>
        <strain evidence="2 3">03-1</strain>
    </source>
</reference>
<keyword evidence="3" id="KW-1185">Reference proteome</keyword>
<dbReference type="InterPro" id="IPR029063">
    <property type="entry name" value="SAM-dependent_MTases_sf"/>
</dbReference>
<dbReference type="OrthoDB" id="2013972at2759"/>
<comment type="caution">
    <text evidence="2">The sequence shown here is derived from an EMBL/GenBank/DDBJ whole genome shotgun (WGS) entry which is preliminary data.</text>
</comment>
<evidence type="ECO:0000256" key="1">
    <source>
        <dbReference type="SAM" id="MobiDB-lite"/>
    </source>
</evidence>
<evidence type="ECO:0000313" key="2">
    <source>
        <dbReference type="EMBL" id="ROV92797.1"/>
    </source>
</evidence>
<name>A0A423VP45_9PEZI</name>
<protein>
    <recommendedName>
        <fullName evidence="4">Methyltransferase type 11 domain-containing protein</fullName>
    </recommendedName>
</protein>
<evidence type="ECO:0000313" key="3">
    <source>
        <dbReference type="Proteomes" id="UP000283895"/>
    </source>
</evidence>
<evidence type="ECO:0008006" key="4">
    <source>
        <dbReference type="Google" id="ProtNLM"/>
    </source>
</evidence>
<accession>A0A423VP45</accession>
<dbReference type="AlphaFoldDB" id="A0A423VP45"/>